<feature type="coiled-coil region" evidence="1">
    <location>
        <begin position="144"/>
        <end position="171"/>
    </location>
</feature>
<gene>
    <name evidence="3" type="ORF">PCOR1329_LOCUS17820</name>
</gene>
<comment type="caution">
    <text evidence="3">The sequence shown here is derived from an EMBL/GenBank/DDBJ whole genome shotgun (WGS) entry which is preliminary data.</text>
</comment>
<name>A0ABN9R6W5_9DINO</name>
<dbReference type="EMBL" id="CAUYUJ010005557">
    <property type="protein sequence ID" value="CAK0814137.1"/>
    <property type="molecule type" value="Genomic_DNA"/>
</dbReference>
<keyword evidence="1" id="KW-0175">Coiled coil</keyword>
<evidence type="ECO:0000256" key="2">
    <source>
        <dbReference type="SAM" id="MobiDB-lite"/>
    </source>
</evidence>
<feature type="region of interest" description="Disordered" evidence="2">
    <location>
        <begin position="308"/>
        <end position="348"/>
    </location>
</feature>
<evidence type="ECO:0000313" key="3">
    <source>
        <dbReference type="EMBL" id="CAK0814137.1"/>
    </source>
</evidence>
<feature type="non-terminal residue" evidence="3">
    <location>
        <position position="1"/>
    </location>
</feature>
<evidence type="ECO:0000256" key="1">
    <source>
        <dbReference type="SAM" id="Coils"/>
    </source>
</evidence>
<dbReference type="Proteomes" id="UP001189429">
    <property type="component" value="Unassembled WGS sequence"/>
</dbReference>
<organism evidence="3 4">
    <name type="scientific">Prorocentrum cordatum</name>
    <dbReference type="NCBI Taxonomy" id="2364126"/>
    <lineage>
        <taxon>Eukaryota</taxon>
        <taxon>Sar</taxon>
        <taxon>Alveolata</taxon>
        <taxon>Dinophyceae</taxon>
        <taxon>Prorocentrales</taxon>
        <taxon>Prorocentraceae</taxon>
        <taxon>Prorocentrum</taxon>
    </lineage>
</organism>
<reference evidence="3" key="1">
    <citation type="submission" date="2023-10" db="EMBL/GenBank/DDBJ databases">
        <authorList>
            <person name="Chen Y."/>
            <person name="Shah S."/>
            <person name="Dougan E. K."/>
            <person name="Thang M."/>
            <person name="Chan C."/>
        </authorList>
    </citation>
    <scope>NUCLEOTIDE SEQUENCE [LARGE SCALE GENOMIC DNA]</scope>
</reference>
<keyword evidence="4" id="KW-1185">Reference proteome</keyword>
<accession>A0ABN9R6W5</accession>
<evidence type="ECO:0000313" key="4">
    <source>
        <dbReference type="Proteomes" id="UP001189429"/>
    </source>
</evidence>
<protein>
    <submittedName>
        <fullName evidence="3">Uncharacterized protein</fullName>
    </submittedName>
</protein>
<proteinExistence type="predicted"/>
<sequence length="666" mass="73394">VQAQLEAPRGEFTRQLEGARQEARAEVQGQLQEAATKTRRLREANQKLESEVQRSIGSIPQATERMSDKITQGVKSQQSIQHGLALCDNQGIGKPTTFGDQQDKFQAWSRKFINFVVGVYVESFRAVLRCAAEQDHPVTMAVAKDEYELTIENLEEKVNQLYTALSGTTEDGSESNDLVTGAPDGNGLKAWRRLNRRWDPLTGARKRTILRGTISPPKCTMDEVSSPLEKWMEQVARHERSRDDQGNLMFIPDDVQAAALEMLVPTELENHLMLNKHRLPGFQEAYDEVVMIVEARTGVKIKEPSIKDGGWVKGPNDMDVGSRAARGQWGPSGKGRGGKTGRGKAAGSLDELEPEAELAAVDMGCFDIAGSAHGELHISPLSDENGAWLKFNWDSRAAISAFPRSFAPKGLTGNGNTYKIASSELVPDEGSIRVKAEDEFGTLRSLSGWVANVHKPLVSAGQAAGAGQCSYLSRTGGWVFHERRPIENNIEKLMETEAAKQDQKMPVHREQGVYNFYIKKGQHGTVAPLEEDDITGKSTGELMKLIRDMRSQGEQPVHDAELAEEGEEQLRPKLLKAPHEPSQLEIDEHEATGHAVYRNWCKICIAARAVGQPHQKAPEEDETAAPVICSNYGFMGQEDGETLPMLVIKDRRSNKGAATFVEKKGG</sequence>